<accession>A0ABV9Q2L9</accession>
<evidence type="ECO:0000313" key="2">
    <source>
        <dbReference type="EMBL" id="MFC4768183.1"/>
    </source>
</evidence>
<evidence type="ECO:0000256" key="1">
    <source>
        <dbReference type="SAM" id="Phobius"/>
    </source>
</evidence>
<dbReference type="EMBL" id="JBHSHC010000097">
    <property type="protein sequence ID" value="MFC4768183.1"/>
    <property type="molecule type" value="Genomic_DNA"/>
</dbReference>
<evidence type="ECO:0008006" key="4">
    <source>
        <dbReference type="Google" id="ProtNLM"/>
    </source>
</evidence>
<proteinExistence type="predicted"/>
<evidence type="ECO:0000313" key="3">
    <source>
        <dbReference type="Proteomes" id="UP001596002"/>
    </source>
</evidence>
<keyword evidence="1" id="KW-0812">Transmembrane</keyword>
<feature type="transmembrane region" description="Helical" evidence="1">
    <location>
        <begin position="26"/>
        <end position="43"/>
    </location>
</feature>
<reference evidence="3" key="1">
    <citation type="journal article" date="2019" name="Int. J. Syst. Evol. Microbiol.">
        <title>The Global Catalogue of Microorganisms (GCM) 10K type strain sequencing project: providing services to taxonomists for standard genome sequencing and annotation.</title>
        <authorList>
            <consortium name="The Broad Institute Genomics Platform"/>
            <consortium name="The Broad Institute Genome Sequencing Center for Infectious Disease"/>
            <person name="Wu L."/>
            <person name="Ma J."/>
        </authorList>
    </citation>
    <scope>NUCLEOTIDE SEQUENCE [LARGE SCALE GENOMIC DNA]</scope>
    <source>
        <strain evidence="3">WYCCWR 12678</strain>
    </source>
</reference>
<dbReference type="RefSeq" id="WP_380026113.1">
    <property type="nucleotide sequence ID" value="NZ_JBHSHC010000097.1"/>
</dbReference>
<sequence length="45" mass="4788">MLWPLTLLSLVISILAVAGKSLAALVSLLPVCLFTVFIGYLVISQ</sequence>
<comment type="caution">
    <text evidence="2">The sequence shown here is derived from an EMBL/GenBank/DDBJ whole genome shotgun (WGS) entry which is preliminary data.</text>
</comment>
<organism evidence="2 3">
    <name type="scientific">Effusibacillus consociatus</name>
    <dbReference type="NCBI Taxonomy" id="1117041"/>
    <lineage>
        <taxon>Bacteria</taxon>
        <taxon>Bacillati</taxon>
        <taxon>Bacillota</taxon>
        <taxon>Bacilli</taxon>
        <taxon>Bacillales</taxon>
        <taxon>Alicyclobacillaceae</taxon>
        <taxon>Effusibacillus</taxon>
    </lineage>
</organism>
<protein>
    <recommendedName>
        <fullName evidence="4">DUF3147 family protein</fullName>
    </recommendedName>
</protein>
<keyword evidence="1" id="KW-1133">Transmembrane helix</keyword>
<dbReference type="Proteomes" id="UP001596002">
    <property type="component" value="Unassembled WGS sequence"/>
</dbReference>
<gene>
    <name evidence="2" type="ORF">ACFO8Q_12575</name>
</gene>
<keyword evidence="1" id="KW-0472">Membrane</keyword>
<name>A0ABV9Q2L9_9BACL</name>
<keyword evidence="3" id="KW-1185">Reference proteome</keyword>